<dbReference type="Pfam" id="PF00501">
    <property type="entry name" value="AMP-binding"/>
    <property type="match status" value="1"/>
</dbReference>
<dbReference type="PANTHER" id="PTHR45527">
    <property type="entry name" value="NONRIBOSOMAL PEPTIDE SYNTHETASE"/>
    <property type="match status" value="1"/>
</dbReference>
<dbReference type="RefSeq" id="WP_311705057.1">
    <property type="nucleotide sequence ID" value="NZ_JAVREL010000007.1"/>
</dbReference>
<accession>A0ABU2MR39</accession>
<dbReference type="InterPro" id="IPR025110">
    <property type="entry name" value="AMP-bd_C"/>
</dbReference>
<comment type="caution">
    <text evidence="6">The sequence shown here is derived from an EMBL/GenBank/DDBJ whole genome shotgun (WGS) entry which is preliminary data.</text>
</comment>
<evidence type="ECO:0000256" key="4">
    <source>
        <dbReference type="SAM" id="MobiDB-lite"/>
    </source>
</evidence>
<evidence type="ECO:0000259" key="5">
    <source>
        <dbReference type="PROSITE" id="PS50075"/>
    </source>
</evidence>
<dbReference type="CDD" id="cd05930">
    <property type="entry name" value="A_NRPS"/>
    <property type="match status" value="1"/>
</dbReference>
<dbReference type="PROSITE" id="PS50075">
    <property type="entry name" value="CARRIER"/>
    <property type="match status" value="2"/>
</dbReference>
<feature type="domain" description="Carrier" evidence="5">
    <location>
        <begin position="664"/>
        <end position="739"/>
    </location>
</feature>
<evidence type="ECO:0000256" key="2">
    <source>
        <dbReference type="ARBA" id="ARBA00022450"/>
    </source>
</evidence>
<dbReference type="Gene3D" id="1.10.1200.10">
    <property type="entry name" value="ACP-like"/>
    <property type="match status" value="1"/>
</dbReference>
<dbReference type="InterPro" id="IPR000873">
    <property type="entry name" value="AMP-dep_synth/lig_dom"/>
</dbReference>
<dbReference type="SUPFAM" id="SSF52777">
    <property type="entry name" value="CoA-dependent acyltransferases"/>
    <property type="match status" value="4"/>
</dbReference>
<gene>
    <name evidence="6" type="ORF">RM590_15115</name>
</gene>
<keyword evidence="2" id="KW-0596">Phosphopantetheine</keyword>
<dbReference type="Pfam" id="PF13193">
    <property type="entry name" value="AMP-binding_C"/>
    <property type="match status" value="2"/>
</dbReference>
<dbReference type="SUPFAM" id="SSF47336">
    <property type="entry name" value="ACP-like"/>
    <property type="match status" value="2"/>
</dbReference>
<dbReference type="Pfam" id="PF00668">
    <property type="entry name" value="Condensation"/>
    <property type="match status" value="2"/>
</dbReference>
<keyword evidence="7" id="KW-1185">Reference proteome</keyword>
<dbReference type="InterPro" id="IPR020845">
    <property type="entry name" value="AMP-binding_CS"/>
</dbReference>
<dbReference type="InterPro" id="IPR029058">
    <property type="entry name" value="AB_hydrolase_fold"/>
</dbReference>
<dbReference type="PROSITE" id="PS00012">
    <property type="entry name" value="PHOSPHOPANTETHEINE"/>
    <property type="match status" value="2"/>
</dbReference>
<dbReference type="InterPro" id="IPR009081">
    <property type="entry name" value="PP-bd_ACP"/>
</dbReference>
<feature type="region of interest" description="Disordered" evidence="4">
    <location>
        <begin position="1825"/>
        <end position="1850"/>
    </location>
</feature>
<feature type="region of interest" description="Disordered" evidence="4">
    <location>
        <begin position="1729"/>
        <end position="1751"/>
    </location>
</feature>
<name>A0ABU2MR39_9ACTN</name>
<dbReference type="Gene3D" id="3.30.300.30">
    <property type="match status" value="2"/>
</dbReference>
<evidence type="ECO:0000256" key="3">
    <source>
        <dbReference type="ARBA" id="ARBA00022553"/>
    </source>
</evidence>
<dbReference type="Gene3D" id="3.30.559.30">
    <property type="entry name" value="Nonribosomal peptide synthetase, condensation domain"/>
    <property type="match status" value="2"/>
</dbReference>
<protein>
    <submittedName>
        <fullName evidence="6">Amino acid adenylation domain-containing protein</fullName>
    </submittedName>
</protein>
<comment type="cofactor">
    <cofactor evidence="1">
        <name>pantetheine 4'-phosphate</name>
        <dbReference type="ChEBI" id="CHEBI:47942"/>
    </cofactor>
</comment>
<reference evidence="7" key="1">
    <citation type="submission" date="2023-07" db="EMBL/GenBank/DDBJ databases">
        <title>30 novel species of actinomycetes from the DSMZ collection.</title>
        <authorList>
            <person name="Nouioui I."/>
        </authorList>
    </citation>
    <scope>NUCLEOTIDE SEQUENCE [LARGE SCALE GENOMIC DNA]</scope>
    <source>
        <strain evidence="7">DSM 44938</strain>
    </source>
</reference>
<feature type="compositionally biased region" description="Pro residues" evidence="4">
    <location>
        <begin position="1736"/>
        <end position="1746"/>
    </location>
</feature>
<keyword evidence="3" id="KW-0597">Phosphoprotein</keyword>
<dbReference type="PROSITE" id="PS00455">
    <property type="entry name" value="AMP_BINDING"/>
    <property type="match status" value="1"/>
</dbReference>
<dbReference type="InterPro" id="IPR036736">
    <property type="entry name" value="ACP-like_sf"/>
</dbReference>
<feature type="region of interest" description="Disordered" evidence="4">
    <location>
        <begin position="1526"/>
        <end position="1552"/>
    </location>
</feature>
<dbReference type="InterPro" id="IPR020806">
    <property type="entry name" value="PKS_PP-bd"/>
</dbReference>
<dbReference type="Proteomes" id="UP001183246">
    <property type="component" value="Unassembled WGS sequence"/>
</dbReference>
<dbReference type="InterPro" id="IPR010071">
    <property type="entry name" value="AA_adenyl_dom"/>
</dbReference>
<dbReference type="EMBL" id="JAVREL010000007">
    <property type="protein sequence ID" value="MDT0343936.1"/>
    <property type="molecule type" value="Genomic_DNA"/>
</dbReference>
<dbReference type="Gene3D" id="3.30.559.10">
    <property type="entry name" value="Chloramphenicol acetyltransferase-like domain"/>
    <property type="match status" value="2"/>
</dbReference>
<feature type="domain" description="Carrier" evidence="5">
    <location>
        <begin position="1748"/>
        <end position="1823"/>
    </location>
</feature>
<dbReference type="NCBIfam" id="TIGR01733">
    <property type="entry name" value="AA-adenyl-dom"/>
    <property type="match status" value="1"/>
</dbReference>
<dbReference type="InterPro" id="IPR001242">
    <property type="entry name" value="Condensation_dom"/>
</dbReference>
<dbReference type="SUPFAM" id="SSF56801">
    <property type="entry name" value="Acetyl-CoA synthetase-like"/>
    <property type="match status" value="2"/>
</dbReference>
<dbReference type="Gene3D" id="3.40.50.1820">
    <property type="entry name" value="alpha/beta hydrolase"/>
    <property type="match status" value="1"/>
</dbReference>
<dbReference type="Gene3D" id="3.40.50.980">
    <property type="match status" value="2"/>
</dbReference>
<dbReference type="CDD" id="cd19531">
    <property type="entry name" value="LCL_NRPS-like"/>
    <property type="match status" value="2"/>
</dbReference>
<dbReference type="InterPro" id="IPR006162">
    <property type="entry name" value="Ppantetheine_attach_site"/>
</dbReference>
<dbReference type="Pfam" id="PF00550">
    <property type="entry name" value="PP-binding"/>
    <property type="match status" value="2"/>
</dbReference>
<evidence type="ECO:0000313" key="6">
    <source>
        <dbReference type="EMBL" id="MDT0343936.1"/>
    </source>
</evidence>
<evidence type="ECO:0000256" key="1">
    <source>
        <dbReference type="ARBA" id="ARBA00001957"/>
    </source>
</evidence>
<sequence>MSSEEQRGGASPRQRELLAMLLARRKGMSAAPRRVPAAEPIAASYAQRRMWFMDELYGAGPTYSVPFVLRFTGDLDTDALVRSIRELYARYEALRTRFERDAEGNLLQHVVDTDGLAVEVSDVGETGDPDGASAESRARRRIDEIIHRPFALTGDPLLRVHLIRVSDTLHLLALCTHHIVSDGWSEKILFAELGRLYTAHVRGVPADLARVPFQYRDYTAWEYRAAAAGQFDDDLAHWVKKLDGAPALLELPCARPRPKRPSGAGAAVEFAIAEELARGVETLREAERASAFAVGLAAFAALLHRYTGADDLIMGVPVANRARTEWEGVFGLFVNTVPLRLRMTGDMTLRELVARTRDELLEAQDHQHIPFDMVANRIAPGRDVSYGPLFQVMGNLHEPHPPLDLPGVRCEILEVPTRTAKLDLTLHLVPSPRGLAGRIEYSTDLFDRPTIDRVIAHYLLLLRRLTDDPGRRLSAFPLLTEEEEVLLAREGETASGSARPGVVLLDAYGHPSPIGTVGELHATGEDGRPAPTGRLALRQADGGIRELGHRDRFVEINGFRVDTAAVATALRTHPAIADCAVLAARTDDLGSCLAACYVPVANGPAVQSVELARHLATALPRHQIPQVFVRLTALPRSGDGDPDPGALAEAVRRAAGEEDPADPEPLTATERELARLWSQLLARPEIRRSDHFFALGGHSLLAVKLIARARRIWQTDLPVRTLFEAPTLAEFACALEERLARQEGQRPVEIARRPADALVPLSPNQESLWFMEEFQPGNSLYHIARARELIGDLNVPALERALAGLAGRHESLRTRIEERDANPVQTVGSEPAVEFGRTDIAGPAGETAERRMEEALRAAAREAARPFDLRRGPLIRAHLYRLAERHHLFVVVVHHIVFDASSYDILAAELAELYRAACADEPADLAELPVQFPDIAFWERGEEQVTAREEAHVSYWTGLLADAPPLLELPTDTPRPARRTYAGESVSALLPADLLARIRSLSAEADATPFMTLLAAFEVLLWRYTGQPDFVVGTTAANREREEYEGQIGYFVNTLPLRATVSGDESFRLHLRRVRETVLEASAHQTLPLAKLVALLSPERSPSYNPLVQIVFDMHEGEERHIHLPGLTDREVSLGVRSLDFDLVLSARTAEDGVRLTVDHNTDLYPRSLVTGLLRHYEVLLRALLADPDMPVARLPLLAPDERAELVRLASGTPCDDLRASTLHQLFEQQVRRTPDSIALTHDGSHLTYARLNADANRLAGHLIASGLGPENRVGLYTERGPHTFIAVLGVLKAGAAYVPLDHGDPPERLGAMLDEAGVIAILAHRDTEKSATRLTERTGRRLFLVDRILADAPERASGTPRARAAGDQLAYVLHTSGSTGRPKAVALPHRSLLNLMRWDRDEIPVRPGEAVLQFNSLGFDASFVEMFAAWQAGGRLVVLSTDATRRDPGAVLDILDRERIGRWDTPYVGLMNVVGWSLAEGGERRLSLRHVMSGGEQLQVTDALQEWLRGVPGCTLINQYGPSEVNRATSQPLPRRTPAGEGGGEPWPTLPPIGRPAYGTSVYVMDDSGALQPMGVPGEVYIGGGNLARCYVNRPDLTAERFVPDPFGPVPGARLYRTGDIARYRQDGSLEFLGRNDSQLKLRGHRVELGEIEAELRRVPGVREAAVAVHGEGVARRLTGYLVPEPGVLAPAATEVRRLLSQRLPDHMLPVHYAVLSALPTTASGKLDRKALPEPADPAPAPGPGAKPRTDRERYLCAVWEEFLGHRDIGIHDSFFDLGGHSLLATRLVARLRQELAVDVWVKDLFDGRTVHRLAAVLDTRARAGTGGRDAEPRVVRRPRQPRRGGEQR</sequence>
<proteinExistence type="predicted"/>
<dbReference type="Gene3D" id="2.30.38.10">
    <property type="entry name" value="Luciferase, Domain 3"/>
    <property type="match status" value="1"/>
</dbReference>
<evidence type="ECO:0000313" key="7">
    <source>
        <dbReference type="Proteomes" id="UP001183246"/>
    </source>
</evidence>
<organism evidence="6 7">
    <name type="scientific">Streptomyces litchfieldiae</name>
    <dbReference type="NCBI Taxonomy" id="3075543"/>
    <lineage>
        <taxon>Bacteria</taxon>
        <taxon>Bacillati</taxon>
        <taxon>Actinomycetota</taxon>
        <taxon>Actinomycetes</taxon>
        <taxon>Kitasatosporales</taxon>
        <taxon>Streptomycetaceae</taxon>
        <taxon>Streptomyces</taxon>
    </lineage>
</organism>
<dbReference type="InterPro" id="IPR045851">
    <property type="entry name" value="AMP-bd_C_sf"/>
</dbReference>
<dbReference type="SMART" id="SM00823">
    <property type="entry name" value="PKS_PP"/>
    <property type="match status" value="2"/>
</dbReference>
<dbReference type="PANTHER" id="PTHR45527:SF1">
    <property type="entry name" value="FATTY ACID SYNTHASE"/>
    <property type="match status" value="1"/>
</dbReference>
<dbReference type="InterPro" id="IPR023213">
    <property type="entry name" value="CAT-like_dom_sf"/>
</dbReference>